<gene>
    <name evidence="2" type="ORF">BaRGS_00035011</name>
</gene>
<evidence type="ECO:0000313" key="3">
    <source>
        <dbReference type="Proteomes" id="UP001519460"/>
    </source>
</evidence>
<comment type="caution">
    <text evidence="2">The sequence shown here is derived from an EMBL/GenBank/DDBJ whole genome shotgun (WGS) entry which is preliminary data.</text>
</comment>
<dbReference type="PANTHER" id="PTHR46888">
    <property type="entry name" value="ZINC KNUCKLE DOMAINCONTAINING PROTEIN-RELATED"/>
    <property type="match status" value="1"/>
</dbReference>
<dbReference type="Proteomes" id="UP001519460">
    <property type="component" value="Unassembled WGS sequence"/>
</dbReference>
<reference evidence="2 3" key="1">
    <citation type="journal article" date="2023" name="Sci. Data">
        <title>Genome assembly of the Korean intertidal mud-creeper Batillaria attramentaria.</title>
        <authorList>
            <person name="Patra A.K."/>
            <person name="Ho P.T."/>
            <person name="Jun S."/>
            <person name="Lee S.J."/>
            <person name="Kim Y."/>
            <person name="Won Y.J."/>
        </authorList>
    </citation>
    <scope>NUCLEOTIDE SEQUENCE [LARGE SCALE GENOMIC DNA]</scope>
    <source>
        <strain evidence="2">Wonlab-2016</strain>
    </source>
</reference>
<evidence type="ECO:0000256" key="1">
    <source>
        <dbReference type="SAM" id="MobiDB-lite"/>
    </source>
</evidence>
<keyword evidence="3" id="KW-1185">Reference proteome</keyword>
<dbReference type="AlphaFoldDB" id="A0ABD0JFX9"/>
<dbReference type="EMBL" id="JACVVK020000459">
    <property type="protein sequence ID" value="KAK7473736.1"/>
    <property type="molecule type" value="Genomic_DNA"/>
</dbReference>
<proteinExistence type="predicted"/>
<accession>A0ABD0JFX9</accession>
<sequence>MTSPVDCTREEKRATPDQIEFFKKSGHIPLSDGETFLPVSNIAVPETEVTNMPVKVLRDTGCSSVIVREDLVAEDQKLQEWTTLILADGTVRIIPLAKVNVSTPYLTGEVKALCVKTPVYDLIIGNVKGARDAEDPDPEWRPETCAVTTRSQARKSDQTIPLKVARSICSRQSQAGGATES</sequence>
<feature type="region of interest" description="Disordered" evidence="1">
    <location>
        <begin position="130"/>
        <end position="159"/>
    </location>
</feature>
<protein>
    <submittedName>
        <fullName evidence="2">Uncharacterized protein</fullName>
    </submittedName>
</protein>
<dbReference type="PANTHER" id="PTHR46888:SF1">
    <property type="entry name" value="RIBONUCLEASE H"/>
    <property type="match status" value="1"/>
</dbReference>
<name>A0ABD0JFX9_9CAEN</name>
<dbReference type="CDD" id="cd00303">
    <property type="entry name" value="retropepsin_like"/>
    <property type="match status" value="1"/>
</dbReference>
<organism evidence="2 3">
    <name type="scientific">Batillaria attramentaria</name>
    <dbReference type="NCBI Taxonomy" id="370345"/>
    <lineage>
        <taxon>Eukaryota</taxon>
        <taxon>Metazoa</taxon>
        <taxon>Spiralia</taxon>
        <taxon>Lophotrochozoa</taxon>
        <taxon>Mollusca</taxon>
        <taxon>Gastropoda</taxon>
        <taxon>Caenogastropoda</taxon>
        <taxon>Sorbeoconcha</taxon>
        <taxon>Cerithioidea</taxon>
        <taxon>Batillariidae</taxon>
        <taxon>Batillaria</taxon>
    </lineage>
</organism>
<evidence type="ECO:0000313" key="2">
    <source>
        <dbReference type="EMBL" id="KAK7473736.1"/>
    </source>
</evidence>
<feature type="compositionally biased region" description="Basic and acidic residues" evidence="1">
    <location>
        <begin position="130"/>
        <end position="142"/>
    </location>
</feature>